<dbReference type="GO" id="GO:0016042">
    <property type="term" value="P:lipid catabolic process"/>
    <property type="evidence" value="ECO:0007669"/>
    <property type="project" value="UniProtKB-KW"/>
</dbReference>
<dbReference type="InterPro" id="IPR044294">
    <property type="entry name" value="Lipase-like"/>
</dbReference>
<dbReference type="EMBL" id="CP058609">
    <property type="protein sequence ID" value="QLG74047.1"/>
    <property type="molecule type" value="Genomic_DNA"/>
</dbReference>
<keyword evidence="2" id="KW-0443">Lipid metabolism</keyword>
<dbReference type="InterPro" id="IPR007751">
    <property type="entry name" value="DUF676_lipase-like"/>
</dbReference>
<keyword evidence="2" id="KW-0442">Lipid degradation</keyword>
<dbReference type="Pfam" id="PF05057">
    <property type="entry name" value="DUF676"/>
    <property type="match status" value="1"/>
</dbReference>
<dbReference type="OrthoDB" id="273452at2759"/>
<proteinExistence type="inferred from homology"/>
<organism evidence="5 6">
    <name type="scientific">Zygotorulaspora mrakii</name>
    <name type="common">Zygosaccharomyces mrakii</name>
    <dbReference type="NCBI Taxonomy" id="42260"/>
    <lineage>
        <taxon>Eukaryota</taxon>
        <taxon>Fungi</taxon>
        <taxon>Dikarya</taxon>
        <taxon>Ascomycota</taxon>
        <taxon>Saccharomycotina</taxon>
        <taxon>Saccharomycetes</taxon>
        <taxon>Saccharomycetales</taxon>
        <taxon>Saccharomycetaceae</taxon>
        <taxon>Zygotorulaspora</taxon>
    </lineage>
</organism>
<evidence type="ECO:0000313" key="6">
    <source>
        <dbReference type="Proteomes" id="UP000509704"/>
    </source>
</evidence>
<comment type="similarity">
    <text evidence="1">Belongs to the putative lipase ROG1 family.</text>
</comment>
<feature type="transmembrane region" description="Helical" evidence="3">
    <location>
        <begin position="268"/>
        <end position="293"/>
    </location>
</feature>
<dbReference type="PANTHER" id="PTHR12482">
    <property type="entry name" value="LIPASE ROG1-RELATED-RELATED"/>
    <property type="match status" value="1"/>
</dbReference>
<dbReference type="GO" id="GO:0004622">
    <property type="term" value="F:phosphatidylcholine lysophospholipase activity"/>
    <property type="evidence" value="ECO:0007669"/>
    <property type="project" value="TreeGrafter"/>
</dbReference>
<keyword evidence="3" id="KW-0812">Transmembrane</keyword>
<evidence type="ECO:0000259" key="4">
    <source>
        <dbReference type="Pfam" id="PF05057"/>
    </source>
</evidence>
<reference evidence="5 6" key="1">
    <citation type="submission" date="2020-07" db="EMBL/GenBank/DDBJ databases">
        <title>The yeast mating-type switching endonuclease HO is a domesticated member of an unorthodox homing genetic element family.</title>
        <authorList>
            <person name="Coughlan A.Y."/>
            <person name="Lombardi L."/>
            <person name="Braun-Galleani S."/>
            <person name="Martos A.R."/>
            <person name="Galeote V."/>
            <person name="Bigey F."/>
            <person name="Dequin S."/>
            <person name="Byrne K.P."/>
            <person name="Wolfe K.H."/>
        </authorList>
    </citation>
    <scope>NUCLEOTIDE SEQUENCE [LARGE SCALE GENOMIC DNA]</scope>
    <source>
        <strain evidence="5 6">NRRL Y-6702</strain>
    </source>
</reference>
<evidence type="ECO:0000256" key="1">
    <source>
        <dbReference type="ARBA" id="ARBA00007920"/>
    </source>
</evidence>
<dbReference type="RefSeq" id="XP_037145772.1">
    <property type="nucleotide sequence ID" value="XM_037289877.1"/>
</dbReference>
<feature type="domain" description="DUF676" evidence="4">
    <location>
        <begin position="4"/>
        <end position="209"/>
    </location>
</feature>
<evidence type="ECO:0000313" key="5">
    <source>
        <dbReference type="EMBL" id="QLG74047.1"/>
    </source>
</evidence>
<dbReference type="InterPro" id="IPR029058">
    <property type="entry name" value="AB_hydrolase_fold"/>
</dbReference>
<accession>A0A7H9B655</accession>
<gene>
    <name evidence="5" type="ORF">HG535_0F05590</name>
</gene>
<keyword evidence="3" id="KW-1133">Transmembrane helix</keyword>
<evidence type="ECO:0000256" key="3">
    <source>
        <dbReference type="SAM" id="Phobius"/>
    </source>
</evidence>
<evidence type="ECO:0000256" key="2">
    <source>
        <dbReference type="ARBA" id="ARBA00022963"/>
    </source>
</evidence>
<dbReference type="Gene3D" id="3.40.50.1820">
    <property type="entry name" value="alpha/beta hydrolase"/>
    <property type="match status" value="1"/>
</dbReference>
<dbReference type="Proteomes" id="UP000509704">
    <property type="component" value="Chromosome 6"/>
</dbReference>
<sequence length="452" mass="51911">MIMSSGKHLFVLIHGLWGNHKHMKSLNQAFENVCGQDKNCVFFAPTQNALFKTFDGIEIVGYRTLIEICQYIKEFKEGQITKISIVGYSMGGLIARFVIGKMFTEFEQIFKGIEPHLFLTFASPHLGVQFYNPNKSTFKCLLQPILRGVGSNILGKSGRELFITNKFNDILVKLSEGEYLENLSRFKWRIIFANVKNDRTVAFYTAYITDCDPFISTENNVKYFFEQKIPGANYSRAPPRIIDIDELDITIKRPVFHRPRQYIRWIKIIPLIALFVCFALPIMFCLNFLASIYSTVVTKKYRVTLPDGSTSSINYRELGYDDTLKEYFSDFYGSVLNEEDDDDDGVNIPETDGVSEEQAQLHMTWKEFTDKYSSNWHKEKKFPRLPFDEKRATILKNLNSLSWIKIPVYIKSTNAHGGIVARRGLDENAASTSVACVEFAAQLVQYLLKTCN</sequence>
<name>A0A7H9B655_ZYGMR</name>
<dbReference type="GeneID" id="59237805"/>
<dbReference type="GO" id="GO:0047372">
    <property type="term" value="F:monoacylglycerol lipase activity"/>
    <property type="evidence" value="ECO:0007669"/>
    <property type="project" value="TreeGrafter"/>
</dbReference>
<dbReference type="KEGG" id="zmk:HG535_0F05590"/>
<dbReference type="SUPFAM" id="SSF53474">
    <property type="entry name" value="alpha/beta-Hydrolases"/>
    <property type="match status" value="1"/>
</dbReference>
<dbReference type="GO" id="GO:0005811">
    <property type="term" value="C:lipid droplet"/>
    <property type="evidence" value="ECO:0007669"/>
    <property type="project" value="TreeGrafter"/>
</dbReference>
<dbReference type="AlphaFoldDB" id="A0A7H9B655"/>
<keyword evidence="6" id="KW-1185">Reference proteome</keyword>
<dbReference type="PANTHER" id="PTHR12482:SF24">
    <property type="entry name" value="LIPID DROPLET PHOSPHOLIPASE 1"/>
    <property type="match status" value="1"/>
</dbReference>
<protein>
    <recommendedName>
        <fullName evidence="4">DUF676 domain-containing protein</fullName>
    </recommendedName>
</protein>
<keyword evidence="3" id="KW-0472">Membrane</keyword>